<evidence type="ECO:0000313" key="3">
    <source>
        <dbReference type="Proteomes" id="UP000005237"/>
    </source>
</evidence>
<accession>A0A8R1EMD0</accession>
<keyword evidence="1" id="KW-0732">Signal</keyword>
<organism evidence="2 3">
    <name type="scientific">Caenorhabditis japonica</name>
    <dbReference type="NCBI Taxonomy" id="281687"/>
    <lineage>
        <taxon>Eukaryota</taxon>
        <taxon>Metazoa</taxon>
        <taxon>Ecdysozoa</taxon>
        <taxon>Nematoda</taxon>
        <taxon>Chromadorea</taxon>
        <taxon>Rhabditida</taxon>
        <taxon>Rhabditina</taxon>
        <taxon>Rhabditomorpha</taxon>
        <taxon>Rhabditoidea</taxon>
        <taxon>Rhabditidae</taxon>
        <taxon>Peloderinae</taxon>
        <taxon>Caenorhabditis</taxon>
    </lineage>
</organism>
<proteinExistence type="predicted"/>
<evidence type="ECO:0000256" key="1">
    <source>
        <dbReference type="SAM" id="SignalP"/>
    </source>
</evidence>
<reference evidence="3" key="1">
    <citation type="submission" date="2010-08" db="EMBL/GenBank/DDBJ databases">
        <authorList>
            <consortium name="Caenorhabditis japonica Sequencing Consortium"/>
            <person name="Wilson R.K."/>
        </authorList>
    </citation>
    <scope>NUCLEOTIDE SEQUENCE [LARGE SCALE GENOMIC DNA]</scope>
    <source>
        <strain evidence="3">DF5081</strain>
    </source>
</reference>
<name>A0A8R1EMD0_CAEJA</name>
<dbReference type="Proteomes" id="UP000005237">
    <property type="component" value="Unassembled WGS sequence"/>
</dbReference>
<reference evidence="2" key="2">
    <citation type="submission" date="2022-06" db="UniProtKB">
        <authorList>
            <consortium name="EnsemblMetazoa"/>
        </authorList>
    </citation>
    <scope>IDENTIFICATION</scope>
    <source>
        <strain evidence="2">DF5081</strain>
    </source>
</reference>
<feature type="signal peptide" evidence="1">
    <location>
        <begin position="1"/>
        <end position="17"/>
    </location>
</feature>
<sequence length="77" mass="8594">MKLSFFLFAFFIALAFARPSQHVLRAENIRAEAHQLSSAVLYKKTGDSHLLTKHIVGEAWHSGRGKLAGPHVLIARQ</sequence>
<keyword evidence="3" id="KW-1185">Reference proteome</keyword>
<dbReference type="AlphaFoldDB" id="A0A8R1EMD0"/>
<dbReference type="EnsemblMetazoa" id="CJA38898.1">
    <property type="protein sequence ID" value="CJA38898.1"/>
    <property type="gene ID" value="WBGene00214745"/>
</dbReference>
<evidence type="ECO:0000313" key="2">
    <source>
        <dbReference type="EnsemblMetazoa" id="CJA38898.1"/>
    </source>
</evidence>
<protein>
    <submittedName>
        <fullName evidence="2">Uncharacterized protein</fullName>
    </submittedName>
</protein>
<feature type="chain" id="PRO_5035839330" evidence="1">
    <location>
        <begin position="18"/>
        <end position="77"/>
    </location>
</feature>